<feature type="region of interest" description="Disordered" evidence="1">
    <location>
        <begin position="1"/>
        <end position="27"/>
    </location>
</feature>
<dbReference type="EMBL" id="JAWPEI010000011">
    <property type="protein sequence ID" value="KAK4710038.1"/>
    <property type="molecule type" value="Genomic_DNA"/>
</dbReference>
<accession>A0AAV9KAZ2</accession>
<name>A0AAV9KAZ2_9SOLN</name>
<proteinExistence type="predicted"/>
<feature type="compositionally biased region" description="Basic and acidic residues" evidence="1">
    <location>
        <begin position="12"/>
        <end position="27"/>
    </location>
</feature>
<evidence type="ECO:0000256" key="1">
    <source>
        <dbReference type="SAM" id="MobiDB-lite"/>
    </source>
</evidence>
<reference evidence="2 3" key="1">
    <citation type="submission" date="2023-10" db="EMBL/GenBank/DDBJ databases">
        <title>Genome-Wide Identification Analysis in wild type Solanum Pinnatisectum Reveals Some Genes Defensing Phytophthora Infestans.</title>
        <authorList>
            <person name="Sun C."/>
        </authorList>
    </citation>
    <scope>NUCLEOTIDE SEQUENCE [LARGE SCALE GENOMIC DNA]</scope>
    <source>
        <strain evidence="2">LQN</strain>
        <tissue evidence="2">Leaf</tissue>
    </source>
</reference>
<dbReference type="AlphaFoldDB" id="A0AAV9KAZ2"/>
<organism evidence="2 3">
    <name type="scientific">Solanum pinnatisectum</name>
    <name type="common">tansyleaf nightshade</name>
    <dbReference type="NCBI Taxonomy" id="50273"/>
    <lineage>
        <taxon>Eukaryota</taxon>
        <taxon>Viridiplantae</taxon>
        <taxon>Streptophyta</taxon>
        <taxon>Embryophyta</taxon>
        <taxon>Tracheophyta</taxon>
        <taxon>Spermatophyta</taxon>
        <taxon>Magnoliopsida</taxon>
        <taxon>eudicotyledons</taxon>
        <taxon>Gunneridae</taxon>
        <taxon>Pentapetalae</taxon>
        <taxon>asterids</taxon>
        <taxon>lamiids</taxon>
        <taxon>Solanales</taxon>
        <taxon>Solanaceae</taxon>
        <taxon>Solanoideae</taxon>
        <taxon>Solaneae</taxon>
        <taxon>Solanum</taxon>
    </lineage>
</organism>
<sequence>MPLSEVNQANYHQREKGRGSYRGRGFDRGCDRKINYNHDGRLAPKYDQQYKRKGERQEVIKKNSESLYQASLKKGDNNSDENFISEDNVEPIHKMNNNAEANFISEDNVEPMHLDVANFFVFHEGKRSVTILR</sequence>
<comment type="caution">
    <text evidence="2">The sequence shown here is derived from an EMBL/GenBank/DDBJ whole genome shotgun (WGS) entry which is preliminary data.</text>
</comment>
<evidence type="ECO:0000313" key="3">
    <source>
        <dbReference type="Proteomes" id="UP001311915"/>
    </source>
</evidence>
<protein>
    <submittedName>
        <fullName evidence="2">Uncharacterized protein</fullName>
    </submittedName>
</protein>
<feature type="compositionally biased region" description="Polar residues" evidence="1">
    <location>
        <begin position="1"/>
        <end position="11"/>
    </location>
</feature>
<keyword evidence="3" id="KW-1185">Reference proteome</keyword>
<evidence type="ECO:0000313" key="2">
    <source>
        <dbReference type="EMBL" id="KAK4710038.1"/>
    </source>
</evidence>
<gene>
    <name evidence="2" type="ORF">R3W88_004551</name>
</gene>
<dbReference type="Proteomes" id="UP001311915">
    <property type="component" value="Unassembled WGS sequence"/>
</dbReference>